<reference evidence="2 3" key="1">
    <citation type="submission" date="2016-11" db="EMBL/GenBank/DDBJ databases">
        <authorList>
            <person name="Jaros S."/>
            <person name="Januszkiewicz K."/>
            <person name="Wedrychowicz H."/>
        </authorList>
    </citation>
    <scope>NUCLEOTIDE SEQUENCE [LARGE SCALE GENOMIC DNA]</scope>
    <source>
        <strain evidence="2 3">DSM 45408</strain>
    </source>
</reference>
<protein>
    <submittedName>
        <fullName evidence="2">TIGR03083 family protein</fullName>
    </submittedName>
</protein>
<sequence length="247" mass="26275">MTSLAVGRTAVLDRDEAVRLAATEYGRFADLVAGLGPGEWARPTDCPGWDVRAMAGHVLGMARMVASPGQFVRQNAAAARAGGGVDSLTALQVREQAHLPVPELVAALADVGPRAARGRRRLARVVGRLPLPEAQGVGGRREWWSLGYLLDVVLTRDTWMHRADVARATGREPVLTPEHDGVLVADVVREWAQRHGRPFRLRLTGPAGGAWSAGAGGEDVECDAVEFCRVLSGRGTGAGLLAQQVPF</sequence>
<dbReference type="GO" id="GO:0046872">
    <property type="term" value="F:metal ion binding"/>
    <property type="evidence" value="ECO:0007669"/>
    <property type="project" value="InterPro"/>
</dbReference>
<keyword evidence="3" id="KW-1185">Reference proteome</keyword>
<dbReference type="AlphaFoldDB" id="A0A1M5DGA2"/>
<dbReference type="Gene3D" id="1.20.120.450">
    <property type="entry name" value="dinb family like domain"/>
    <property type="match status" value="1"/>
</dbReference>
<dbReference type="EMBL" id="FQVX01000001">
    <property type="protein sequence ID" value="SHF66049.1"/>
    <property type="molecule type" value="Genomic_DNA"/>
</dbReference>
<dbReference type="Proteomes" id="UP000184471">
    <property type="component" value="Unassembled WGS sequence"/>
</dbReference>
<evidence type="ECO:0000313" key="2">
    <source>
        <dbReference type="EMBL" id="SHF66049.1"/>
    </source>
</evidence>
<accession>A0A1M5DGA2</accession>
<dbReference type="InterPro" id="IPR034660">
    <property type="entry name" value="DinB/YfiT-like"/>
</dbReference>
<dbReference type="RefSeq" id="WP_073418234.1">
    <property type="nucleotide sequence ID" value="NZ_FQVX01000001.1"/>
</dbReference>
<gene>
    <name evidence="2" type="ORF">SAMN05444351_0370</name>
</gene>
<dbReference type="Pfam" id="PF11716">
    <property type="entry name" value="MDMPI_N"/>
    <property type="match status" value="1"/>
</dbReference>
<dbReference type="InterPro" id="IPR017517">
    <property type="entry name" value="Maleyloyr_isom"/>
</dbReference>
<evidence type="ECO:0000259" key="1">
    <source>
        <dbReference type="Pfam" id="PF11716"/>
    </source>
</evidence>
<dbReference type="NCBIfam" id="TIGR03083">
    <property type="entry name" value="maleylpyruvate isomerase family mycothiol-dependent enzyme"/>
    <property type="match status" value="1"/>
</dbReference>
<proteinExistence type="predicted"/>
<dbReference type="SUPFAM" id="SSF109854">
    <property type="entry name" value="DinB/YfiT-like putative metalloenzymes"/>
    <property type="match status" value="1"/>
</dbReference>
<dbReference type="STRING" id="1070870.SAMN05444351_0370"/>
<dbReference type="InterPro" id="IPR024344">
    <property type="entry name" value="MDMPI_metal-binding"/>
</dbReference>
<evidence type="ECO:0000313" key="3">
    <source>
        <dbReference type="Proteomes" id="UP000184471"/>
    </source>
</evidence>
<organism evidence="2 3">
    <name type="scientific">Geodermatophilus nigrescens</name>
    <dbReference type="NCBI Taxonomy" id="1070870"/>
    <lineage>
        <taxon>Bacteria</taxon>
        <taxon>Bacillati</taxon>
        <taxon>Actinomycetota</taxon>
        <taxon>Actinomycetes</taxon>
        <taxon>Geodermatophilales</taxon>
        <taxon>Geodermatophilaceae</taxon>
        <taxon>Geodermatophilus</taxon>
    </lineage>
</organism>
<name>A0A1M5DGA2_9ACTN</name>
<feature type="domain" description="Mycothiol-dependent maleylpyruvate isomerase metal-binding" evidence="1">
    <location>
        <begin position="24"/>
        <end position="166"/>
    </location>
</feature>
<dbReference type="OrthoDB" id="5185819at2"/>